<dbReference type="OrthoDB" id="1846526at2"/>
<gene>
    <name evidence="1" type="ordered locus">Rvan_2079</name>
</gene>
<dbReference type="RefSeq" id="WP_013419689.1">
    <property type="nucleotide sequence ID" value="NC_014664.1"/>
</dbReference>
<accession>E3I205</accession>
<evidence type="ECO:0000313" key="2">
    <source>
        <dbReference type="Proteomes" id="UP000001399"/>
    </source>
</evidence>
<sequence>MPATLSPDVIALLDSAATIKVLATVDANGAPDAVEKPSLHHGGDGTIHVLEFLETSAANRNLTHTIWYGGSVSVALHGADGHRVQIKGRPVKLHITGPLFQSHYVRSRETLGDVDLAGVWVIEPDEVIDERFEKVRAREDAAHPDFIHLDRIAV</sequence>
<evidence type="ECO:0000313" key="1">
    <source>
        <dbReference type="EMBL" id="ADP71306.1"/>
    </source>
</evidence>
<name>E3I205_RHOVT</name>
<dbReference type="eggNOG" id="COG3576">
    <property type="taxonomic scope" value="Bacteria"/>
</dbReference>
<evidence type="ECO:0008006" key="3">
    <source>
        <dbReference type="Google" id="ProtNLM"/>
    </source>
</evidence>
<keyword evidence="2" id="KW-1185">Reference proteome</keyword>
<organism evidence="1 2">
    <name type="scientific">Rhodomicrobium vannielii (strain ATCC 17100 / DSM 162 / LMG 4299 / NCIMB 10020 / ATH 3.1.1)</name>
    <dbReference type="NCBI Taxonomy" id="648757"/>
    <lineage>
        <taxon>Bacteria</taxon>
        <taxon>Pseudomonadati</taxon>
        <taxon>Pseudomonadota</taxon>
        <taxon>Alphaproteobacteria</taxon>
        <taxon>Hyphomicrobiales</taxon>
        <taxon>Hyphomicrobiaceae</taxon>
        <taxon>Rhodomicrobium</taxon>
    </lineage>
</organism>
<dbReference type="STRING" id="648757.Rvan_2079"/>
<protein>
    <recommendedName>
        <fullName evidence="3">Pyridoxamine 5'-phosphate oxidase-related FMN-binding protein</fullName>
    </recommendedName>
</protein>
<dbReference type="AlphaFoldDB" id="E3I205"/>
<dbReference type="HOGENOM" id="CLU_1649698_0_0_5"/>
<dbReference type="EMBL" id="CP002292">
    <property type="protein sequence ID" value="ADP71306.1"/>
    <property type="molecule type" value="Genomic_DNA"/>
</dbReference>
<proteinExistence type="predicted"/>
<dbReference type="SUPFAM" id="SSF50475">
    <property type="entry name" value="FMN-binding split barrel"/>
    <property type="match status" value="1"/>
</dbReference>
<dbReference type="KEGG" id="rva:Rvan_2079"/>
<dbReference type="Proteomes" id="UP000001399">
    <property type="component" value="Chromosome"/>
</dbReference>
<dbReference type="InterPro" id="IPR012349">
    <property type="entry name" value="Split_barrel_FMN-bd"/>
</dbReference>
<dbReference type="Gene3D" id="2.30.110.10">
    <property type="entry name" value="Electron Transport, Fmn-binding Protein, Chain A"/>
    <property type="match status" value="1"/>
</dbReference>
<reference evidence="2" key="1">
    <citation type="journal article" date="2011" name="J. Bacteriol.">
        <title>Genome sequences of eight morphologically diverse alphaproteobacteria.</title>
        <authorList>
            <consortium name="US DOE Joint Genome Institute"/>
            <person name="Brown P.J."/>
            <person name="Kysela D.T."/>
            <person name="Buechlein A."/>
            <person name="Hemmerich C."/>
            <person name="Brun Y.V."/>
        </authorList>
    </citation>
    <scope>NUCLEOTIDE SEQUENCE [LARGE SCALE GENOMIC DNA]</scope>
    <source>
        <strain evidence="2">ATCC 17100 / ATH 3.1.1 / DSM 162 / LMG 4299</strain>
    </source>
</reference>